<dbReference type="PIRSF" id="PIRSF000390">
    <property type="entry name" value="PLP_StrS"/>
    <property type="match status" value="1"/>
</dbReference>
<dbReference type="OrthoDB" id="9804264at2"/>
<proteinExistence type="inferred from homology"/>
<evidence type="ECO:0000256" key="2">
    <source>
        <dbReference type="RuleBase" id="RU004508"/>
    </source>
</evidence>
<reference evidence="3 4" key="1">
    <citation type="submission" date="2018-01" db="EMBL/GenBank/DDBJ databases">
        <title>Complete genome sequence of Bacteriovorax stolpii DSM12778.</title>
        <authorList>
            <person name="Tang B."/>
            <person name="Chang J."/>
        </authorList>
    </citation>
    <scope>NUCLEOTIDE SEQUENCE [LARGE SCALE GENOMIC DNA]</scope>
    <source>
        <strain evidence="3 4">DSM 12778</strain>
    </source>
</reference>
<keyword evidence="4" id="KW-1185">Reference proteome</keyword>
<dbReference type="SUPFAM" id="SSF53383">
    <property type="entry name" value="PLP-dependent transferases"/>
    <property type="match status" value="1"/>
</dbReference>
<dbReference type="Gene3D" id="3.90.1150.10">
    <property type="entry name" value="Aspartate Aminotransferase, domain 1"/>
    <property type="match status" value="1"/>
</dbReference>
<dbReference type="Pfam" id="PF01041">
    <property type="entry name" value="DegT_DnrJ_EryC1"/>
    <property type="match status" value="2"/>
</dbReference>
<comment type="similarity">
    <text evidence="1 2">Belongs to the DegT/DnrJ/EryC1 family.</text>
</comment>
<dbReference type="InterPro" id="IPR000653">
    <property type="entry name" value="DegT/StrS_aminotransferase"/>
</dbReference>
<dbReference type="InterPro" id="IPR015422">
    <property type="entry name" value="PyrdxlP-dep_Trfase_small"/>
</dbReference>
<dbReference type="GO" id="GO:0030170">
    <property type="term" value="F:pyridoxal phosphate binding"/>
    <property type="evidence" value="ECO:0007669"/>
    <property type="project" value="TreeGrafter"/>
</dbReference>
<organism evidence="3 4">
    <name type="scientific">Bacteriovorax stolpii</name>
    <name type="common">Bdellovibrio stolpii</name>
    <dbReference type="NCBI Taxonomy" id="960"/>
    <lineage>
        <taxon>Bacteria</taxon>
        <taxon>Pseudomonadati</taxon>
        <taxon>Bdellovibrionota</taxon>
        <taxon>Bacteriovoracia</taxon>
        <taxon>Bacteriovoracales</taxon>
        <taxon>Bacteriovoracaceae</taxon>
        <taxon>Bacteriovorax</taxon>
    </lineage>
</organism>
<dbReference type="PANTHER" id="PTHR30244:SF34">
    <property type="entry name" value="DTDP-4-AMINO-4,6-DIDEOXYGALACTOSE TRANSAMINASE"/>
    <property type="match status" value="1"/>
</dbReference>
<dbReference type="RefSeq" id="WP_102245216.1">
    <property type="nucleotide sequence ID" value="NZ_CP025704.1"/>
</dbReference>
<evidence type="ECO:0000256" key="1">
    <source>
        <dbReference type="ARBA" id="ARBA00037999"/>
    </source>
</evidence>
<dbReference type="GO" id="GO:0000271">
    <property type="term" value="P:polysaccharide biosynthetic process"/>
    <property type="evidence" value="ECO:0007669"/>
    <property type="project" value="TreeGrafter"/>
</dbReference>
<dbReference type="KEGG" id="bsto:C0V70_17810"/>
<dbReference type="AlphaFoldDB" id="A0A2K9NWN4"/>
<accession>A0A2K9NWN4</accession>
<sequence length="431" mass="49997">MRKIPRGVYYLSFGRILQTLVTYPFKNFSSQSKVEEFEKEASLKLNSPHALAMPHARISLYYLLKHYRLDAGSEVLMSPTTLPDMVNMVLLLGLKPVFVDFKENTHTADISKAEKLLTSKSKVLYLTHLYGILPDMNEILTFTQKNDLIFIQDCTQSYGTSFEGKPVTEFANATFYSTCSLKDLHTHMGSLLCVKSADQMRAIRKNTVRDFHPLSKRYFWKFLKEDLVASLALNPYLFSFFTYYVFKILFAIDAKLIEDLIDGRGLKLGPWTFFKGLFGGSGDERRTKIPHDMLYHFNDLQAEVGLQGLKDMDDFEHRRRQNTLLLIEHLSDKAKTRLPHLEEKAHHSFWRIPIYVDDQKHFEHFLFNHGIDPGKTTLPCLPDMDIFKDLKQSAPVALKMGKHSYFLPNFHYLNEREIKHVASTINQYFAL</sequence>
<protein>
    <submittedName>
        <fullName evidence="3">Uncharacterized protein</fullName>
    </submittedName>
</protein>
<gene>
    <name evidence="3" type="ORF">C0V70_17810</name>
</gene>
<dbReference type="GO" id="GO:0008483">
    <property type="term" value="F:transaminase activity"/>
    <property type="evidence" value="ECO:0007669"/>
    <property type="project" value="TreeGrafter"/>
</dbReference>
<dbReference type="InterPro" id="IPR015421">
    <property type="entry name" value="PyrdxlP-dep_Trfase_major"/>
</dbReference>
<dbReference type="InterPro" id="IPR015424">
    <property type="entry name" value="PyrdxlP-dep_Trfase"/>
</dbReference>
<dbReference type="Proteomes" id="UP000235584">
    <property type="component" value="Chromosome"/>
</dbReference>
<dbReference type="EMBL" id="CP025704">
    <property type="protein sequence ID" value="AUN99927.1"/>
    <property type="molecule type" value="Genomic_DNA"/>
</dbReference>
<evidence type="ECO:0000313" key="3">
    <source>
        <dbReference type="EMBL" id="AUN99927.1"/>
    </source>
</evidence>
<name>A0A2K9NWN4_BACTC</name>
<dbReference type="PANTHER" id="PTHR30244">
    <property type="entry name" value="TRANSAMINASE"/>
    <property type="match status" value="1"/>
</dbReference>
<keyword evidence="2" id="KW-0663">Pyridoxal phosphate</keyword>
<dbReference type="Gene3D" id="3.40.640.10">
    <property type="entry name" value="Type I PLP-dependent aspartate aminotransferase-like (Major domain)"/>
    <property type="match status" value="1"/>
</dbReference>
<evidence type="ECO:0000313" key="4">
    <source>
        <dbReference type="Proteomes" id="UP000235584"/>
    </source>
</evidence>